<dbReference type="RefSeq" id="WP_344693041.1">
    <property type="nucleotide sequence ID" value="NZ_BAABBF010000003.1"/>
</dbReference>
<protein>
    <recommendedName>
        <fullName evidence="3">PAS domain-containing protein</fullName>
    </recommendedName>
</protein>
<comment type="caution">
    <text evidence="1">The sequence shown here is derived from an EMBL/GenBank/DDBJ whole genome shotgun (WGS) entry which is preliminary data.</text>
</comment>
<evidence type="ECO:0008006" key="3">
    <source>
        <dbReference type="Google" id="ProtNLM"/>
    </source>
</evidence>
<sequence>MPTAHCVSTRTGIIRSVDAAFCDMVRRPGSDLVGRSYQAITVAGDIPKSQQMLEGLVDGAVPTKLRKRYHRPDGSVIEADLLVSRFDDAGHLVSTLFWQEPSLLAVSPRHMWKAAIQMRHLYSCRMAELGQDLFGDYVGAILIQIYLSEAEGRSLTIADIAGALEMNPGMVLRWLKALRQHGLAQSDTQRPDAVQLTHHGLVKVERLLTATLTPITG</sequence>
<dbReference type="Gene3D" id="1.10.10.10">
    <property type="entry name" value="Winged helix-like DNA-binding domain superfamily/Winged helix DNA-binding domain"/>
    <property type="match status" value="1"/>
</dbReference>
<proteinExistence type="predicted"/>
<evidence type="ECO:0000313" key="1">
    <source>
        <dbReference type="EMBL" id="GAA3709190.1"/>
    </source>
</evidence>
<dbReference type="CDD" id="cd00130">
    <property type="entry name" value="PAS"/>
    <property type="match status" value="1"/>
</dbReference>
<organism evidence="1 2">
    <name type="scientific">Sphingomonas cynarae</name>
    <dbReference type="NCBI Taxonomy" id="930197"/>
    <lineage>
        <taxon>Bacteria</taxon>
        <taxon>Pseudomonadati</taxon>
        <taxon>Pseudomonadota</taxon>
        <taxon>Alphaproteobacteria</taxon>
        <taxon>Sphingomonadales</taxon>
        <taxon>Sphingomonadaceae</taxon>
        <taxon>Sphingomonas</taxon>
    </lineage>
</organism>
<evidence type="ECO:0000313" key="2">
    <source>
        <dbReference type="Proteomes" id="UP001500523"/>
    </source>
</evidence>
<dbReference type="InterPro" id="IPR035965">
    <property type="entry name" value="PAS-like_dom_sf"/>
</dbReference>
<dbReference type="InterPro" id="IPR036388">
    <property type="entry name" value="WH-like_DNA-bd_sf"/>
</dbReference>
<gene>
    <name evidence="1" type="ORF">GCM10022268_18120</name>
</gene>
<dbReference type="InterPro" id="IPR036390">
    <property type="entry name" value="WH_DNA-bd_sf"/>
</dbReference>
<dbReference type="Proteomes" id="UP001500523">
    <property type="component" value="Unassembled WGS sequence"/>
</dbReference>
<accession>A0ABP7DT87</accession>
<dbReference type="InterPro" id="IPR000014">
    <property type="entry name" value="PAS"/>
</dbReference>
<dbReference type="SUPFAM" id="SSF46785">
    <property type="entry name" value="Winged helix' DNA-binding domain"/>
    <property type="match status" value="1"/>
</dbReference>
<reference evidence="2" key="1">
    <citation type="journal article" date="2019" name="Int. J. Syst. Evol. Microbiol.">
        <title>The Global Catalogue of Microorganisms (GCM) 10K type strain sequencing project: providing services to taxonomists for standard genome sequencing and annotation.</title>
        <authorList>
            <consortium name="The Broad Institute Genomics Platform"/>
            <consortium name="The Broad Institute Genome Sequencing Center for Infectious Disease"/>
            <person name="Wu L."/>
            <person name="Ma J."/>
        </authorList>
    </citation>
    <scope>NUCLEOTIDE SEQUENCE [LARGE SCALE GENOMIC DNA]</scope>
    <source>
        <strain evidence="2">JCM 17498</strain>
    </source>
</reference>
<dbReference type="EMBL" id="BAABBF010000003">
    <property type="protein sequence ID" value="GAA3709190.1"/>
    <property type="molecule type" value="Genomic_DNA"/>
</dbReference>
<keyword evidence="2" id="KW-1185">Reference proteome</keyword>
<dbReference type="SUPFAM" id="SSF55785">
    <property type="entry name" value="PYP-like sensor domain (PAS domain)"/>
    <property type="match status" value="1"/>
</dbReference>
<dbReference type="Gene3D" id="3.30.450.20">
    <property type="entry name" value="PAS domain"/>
    <property type="match status" value="1"/>
</dbReference>
<name>A0ABP7DT87_9SPHN</name>